<dbReference type="NCBIfam" id="TIGR03086">
    <property type="entry name" value="TIGR03086 family metal-binding protein"/>
    <property type="match status" value="1"/>
</dbReference>
<dbReference type="AlphaFoldDB" id="A0A9W4GVR9"/>
<dbReference type="InterPro" id="IPR017517">
    <property type="entry name" value="Maleyloyr_isom"/>
</dbReference>
<feature type="domain" description="Mycothiol-dependent maleylpyruvate isomerase metal-binding" evidence="1">
    <location>
        <begin position="18"/>
        <end position="135"/>
    </location>
</feature>
<keyword evidence="3" id="KW-1185">Reference proteome</keyword>
<dbReference type="EMBL" id="CAJVAX010000001">
    <property type="protein sequence ID" value="CAG7597300.1"/>
    <property type="molecule type" value="Genomic_DNA"/>
</dbReference>
<gene>
    <name evidence="2" type="ORF">SBRY_10068</name>
</gene>
<sequence length="199" mass="20337">MRTNLGRIRALDARAVALSSGLVRASTVADLPRPTPCAGWDLADLLAHMTAQHRGFAAAARGDGGDTAAWAVTASTDAVAAHEAAATDVVAAFAGVSDAEVPFTLPEFTTATTFPAGQAIGFHFLDYVVHAWDVAATLGVPFTADADLLEAALPLALAVPAASTAFAPELPAADGSGTLARILSRLGRTPRAQDLRRAP</sequence>
<dbReference type="RefSeq" id="WP_205046949.1">
    <property type="nucleotide sequence ID" value="NZ_CAJVAX010000001.1"/>
</dbReference>
<dbReference type="Gene3D" id="1.20.120.450">
    <property type="entry name" value="dinb family like domain"/>
    <property type="match status" value="1"/>
</dbReference>
<evidence type="ECO:0000313" key="3">
    <source>
        <dbReference type="Proteomes" id="UP001153328"/>
    </source>
</evidence>
<protein>
    <recommendedName>
        <fullName evidence="1">Mycothiol-dependent maleylpyruvate isomerase metal-binding domain-containing protein</fullName>
    </recommendedName>
</protein>
<organism evidence="2 3">
    <name type="scientific">Actinacidiphila bryophytorum</name>
    <dbReference type="NCBI Taxonomy" id="1436133"/>
    <lineage>
        <taxon>Bacteria</taxon>
        <taxon>Bacillati</taxon>
        <taxon>Actinomycetota</taxon>
        <taxon>Actinomycetes</taxon>
        <taxon>Kitasatosporales</taxon>
        <taxon>Streptomycetaceae</taxon>
        <taxon>Actinacidiphila</taxon>
    </lineage>
</organism>
<evidence type="ECO:0000259" key="1">
    <source>
        <dbReference type="Pfam" id="PF11716"/>
    </source>
</evidence>
<comment type="caution">
    <text evidence="2">The sequence shown here is derived from an EMBL/GenBank/DDBJ whole genome shotgun (WGS) entry which is preliminary data.</text>
</comment>
<proteinExistence type="predicted"/>
<reference evidence="2" key="1">
    <citation type="submission" date="2021-06" db="EMBL/GenBank/DDBJ databases">
        <authorList>
            <person name="Arsene-Ploetze F."/>
        </authorList>
    </citation>
    <scope>NUCLEOTIDE SEQUENCE</scope>
    <source>
        <strain evidence="2">SBRY1</strain>
    </source>
</reference>
<dbReference type="InterPro" id="IPR034660">
    <property type="entry name" value="DinB/YfiT-like"/>
</dbReference>
<dbReference type="Pfam" id="PF11716">
    <property type="entry name" value="MDMPI_N"/>
    <property type="match status" value="1"/>
</dbReference>
<evidence type="ECO:0000313" key="2">
    <source>
        <dbReference type="EMBL" id="CAG7597300.1"/>
    </source>
</evidence>
<dbReference type="Proteomes" id="UP001153328">
    <property type="component" value="Unassembled WGS sequence"/>
</dbReference>
<dbReference type="SUPFAM" id="SSF109854">
    <property type="entry name" value="DinB/YfiT-like putative metalloenzymes"/>
    <property type="match status" value="1"/>
</dbReference>
<accession>A0A9W4GVR9</accession>
<dbReference type="InterPro" id="IPR017520">
    <property type="entry name" value="CHP03086"/>
</dbReference>
<dbReference type="InterPro" id="IPR024344">
    <property type="entry name" value="MDMPI_metal-binding"/>
</dbReference>
<name>A0A9W4GVR9_9ACTN</name>
<dbReference type="GO" id="GO:0046872">
    <property type="term" value="F:metal ion binding"/>
    <property type="evidence" value="ECO:0007669"/>
    <property type="project" value="InterPro"/>
</dbReference>
<dbReference type="NCBIfam" id="TIGR03083">
    <property type="entry name" value="maleylpyruvate isomerase family mycothiol-dependent enzyme"/>
    <property type="match status" value="1"/>
</dbReference>